<gene>
    <name evidence="4" type="ORF">STAS_05510</name>
</gene>
<dbReference type="SMART" id="SM00320">
    <property type="entry name" value="WD40"/>
    <property type="match status" value="4"/>
</dbReference>
<dbReference type="AlphaFoldDB" id="A0A5A7PAQ5"/>
<reference evidence="5" key="1">
    <citation type="journal article" date="2019" name="Curr. Biol.">
        <title>Genome Sequence of Striga asiatica Provides Insight into the Evolution of Plant Parasitism.</title>
        <authorList>
            <person name="Yoshida S."/>
            <person name="Kim S."/>
            <person name="Wafula E.K."/>
            <person name="Tanskanen J."/>
            <person name="Kim Y.M."/>
            <person name="Honaas L."/>
            <person name="Yang Z."/>
            <person name="Spallek T."/>
            <person name="Conn C.E."/>
            <person name="Ichihashi Y."/>
            <person name="Cheong K."/>
            <person name="Cui S."/>
            <person name="Der J.P."/>
            <person name="Gundlach H."/>
            <person name="Jiao Y."/>
            <person name="Hori C."/>
            <person name="Ishida J.K."/>
            <person name="Kasahara H."/>
            <person name="Kiba T."/>
            <person name="Kim M.S."/>
            <person name="Koo N."/>
            <person name="Laohavisit A."/>
            <person name="Lee Y.H."/>
            <person name="Lumba S."/>
            <person name="McCourt P."/>
            <person name="Mortimer J.C."/>
            <person name="Mutuku J.M."/>
            <person name="Nomura T."/>
            <person name="Sasaki-Sekimoto Y."/>
            <person name="Seto Y."/>
            <person name="Wang Y."/>
            <person name="Wakatake T."/>
            <person name="Sakakibara H."/>
            <person name="Demura T."/>
            <person name="Yamaguchi S."/>
            <person name="Yoneyama K."/>
            <person name="Manabe R.I."/>
            <person name="Nelson D.C."/>
            <person name="Schulman A.H."/>
            <person name="Timko M.P."/>
            <person name="dePamphilis C.W."/>
            <person name="Choi D."/>
            <person name="Shirasu K."/>
        </authorList>
    </citation>
    <scope>NUCLEOTIDE SEQUENCE [LARGE SCALE GENOMIC DNA]</scope>
    <source>
        <strain evidence="5">cv. UVA1</strain>
    </source>
</reference>
<keyword evidence="2" id="KW-0677">Repeat</keyword>
<dbReference type="Gene3D" id="2.130.10.10">
    <property type="entry name" value="YVTN repeat-like/Quinoprotein amine dehydrogenase"/>
    <property type="match status" value="1"/>
</dbReference>
<comment type="caution">
    <text evidence="4">The sequence shown here is derived from an EMBL/GenBank/DDBJ whole genome shotgun (WGS) entry which is preliminary data.</text>
</comment>
<dbReference type="EMBL" id="BKCP01004113">
    <property type="protein sequence ID" value="GER29636.1"/>
    <property type="molecule type" value="Genomic_DNA"/>
</dbReference>
<proteinExistence type="predicted"/>
<dbReference type="InterPro" id="IPR015943">
    <property type="entry name" value="WD40/YVTN_repeat-like_dom_sf"/>
</dbReference>
<dbReference type="SUPFAM" id="SSF50978">
    <property type="entry name" value="WD40 repeat-like"/>
    <property type="match status" value="1"/>
</dbReference>
<dbReference type="Pfam" id="PF00400">
    <property type="entry name" value="WD40"/>
    <property type="match status" value="2"/>
</dbReference>
<keyword evidence="1 3" id="KW-0853">WD repeat</keyword>
<evidence type="ECO:0000313" key="4">
    <source>
        <dbReference type="EMBL" id="GER29636.1"/>
    </source>
</evidence>
<evidence type="ECO:0000256" key="2">
    <source>
        <dbReference type="ARBA" id="ARBA00022737"/>
    </source>
</evidence>
<dbReference type="OrthoDB" id="408728at2759"/>
<evidence type="ECO:0000256" key="3">
    <source>
        <dbReference type="PROSITE-ProRule" id="PRU00221"/>
    </source>
</evidence>
<keyword evidence="5" id="KW-1185">Reference proteome</keyword>
<protein>
    <submittedName>
        <fullName evidence="4">Transducin/WD40 repeat-like superfamily protein</fullName>
    </submittedName>
</protein>
<dbReference type="InterPro" id="IPR001680">
    <property type="entry name" value="WD40_rpt"/>
</dbReference>
<dbReference type="PANTHER" id="PTHR14221:SF31">
    <property type="entry name" value="TRANSDUCIN_WD40 REPEAT-LIKE SUPERFAMILY PROTEIN"/>
    <property type="match status" value="1"/>
</dbReference>
<evidence type="ECO:0000256" key="1">
    <source>
        <dbReference type="ARBA" id="ARBA00022574"/>
    </source>
</evidence>
<name>A0A5A7PAQ5_STRAF</name>
<dbReference type="Proteomes" id="UP000325081">
    <property type="component" value="Unassembled WGS sequence"/>
</dbReference>
<accession>A0A5A7PAQ5</accession>
<sequence length="524" mass="58748">MSSACESEEVFYDSVDQLVPEDLVCGNSEYDMWLSEPECVIKRRKNFLSTMGFVESSAFAEVEGNFKSRETISSHCSLSTATDDALLFERQKSNSEANCSGANSEQDWLDHIIIGNLVPIDKCEVKKDENCVGKRPITSERKTKKLSWLRYLEQKMKKNANLFKESKLQGEAEKFCRVNVEHNWKKYIECTAVYSGQELKAHDDLIRAMKFSPDGQYLASGSVDGVVCIWRVDSVEASSWPGYCSYGEMGLVSKKTKEVQAPVVFPEKIFHIEESPLHKFQAHNGDVLDLAWSSSNGFVVGSVSGSCRFYDISGDELVLKTEINVQEKRKSSGNRITGIQFLKNGSQRVMIESEGSKIRIVDGLKVVCKYKGLPKSGCQLSASLTSSGRHIVSAGEDSRVYLWAISTSKQPKKSKRSCETFFKRGGVSLVLPWTRPESSSTMCGPHREMGTLWGYKYSKHFSLSSCFSTNGRYRACTTWPEERLPPLWDLCAKGRDGLWGLVFVTANQDGTIATFHNYGLPVRM</sequence>
<feature type="repeat" description="WD" evidence="3">
    <location>
        <begin position="199"/>
        <end position="234"/>
    </location>
</feature>
<dbReference type="InterPro" id="IPR040324">
    <property type="entry name" value="WDR44/Dgr2"/>
</dbReference>
<dbReference type="PANTHER" id="PTHR14221">
    <property type="entry name" value="WD REPEAT DOMAIN 44"/>
    <property type="match status" value="1"/>
</dbReference>
<organism evidence="4 5">
    <name type="scientific">Striga asiatica</name>
    <name type="common">Asiatic witchweed</name>
    <name type="synonym">Buchnera asiatica</name>
    <dbReference type="NCBI Taxonomy" id="4170"/>
    <lineage>
        <taxon>Eukaryota</taxon>
        <taxon>Viridiplantae</taxon>
        <taxon>Streptophyta</taxon>
        <taxon>Embryophyta</taxon>
        <taxon>Tracheophyta</taxon>
        <taxon>Spermatophyta</taxon>
        <taxon>Magnoliopsida</taxon>
        <taxon>eudicotyledons</taxon>
        <taxon>Gunneridae</taxon>
        <taxon>Pentapetalae</taxon>
        <taxon>asterids</taxon>
        <taxon>lamiids</taxon>
        <taxon>Lamiales</taxon>
        <taxon>Orobanchaceae</taxon>
        <taxon>Buchnereae</taxon>
        <taxon>Striga</taxon>
    </lineage>
</organism>
<dbReference type="PROSITE" id="PS50082">
    <property type="entry name" value="WD_REPEATS_2"/>
    <property type="match status" value="2"/>
</dbReference>
<dbReference type="PROSITE" id="PS50294">
    <property type="entry name" value="WD_REPEATS_REGION"/>
    <property type="match status" value="1"/>
</dbReference>
<dbReference type="InterPro" id="IPR036322">
    <property type="entry name" value="WD40_repeat_dom_sf"/>
</dbReference>
<evidence type="ECO:0000313" key="5">
    <source>
        <dbReference type="Proteomes" id="UP000325081"/>
    </source>
</evidence>
<feature type="repeat" description="WD" evidence="3">
    <location>
        <begin position="381"/>
        <end position="413"/>
    </location>
</feature>